<dbReference type="EMBL" id="UINC01191743">
    <property type="protein sequence ID" value="SVE06530.1"/>
    <property type="molecule type" value="Genomic_DNA"/>
</dbReference>
<feature type="non-terminal residue" evidence="1">
    <location>
        <position position="121"/>
    </location>
</feature>
<evidence type="ECO:0000313" key="1">
    <source>
        <dbReference type="EMBL" id="SVE06530.1"/>
    </source>
</evidence>
<protein>
    <recommendedName>
        <fullName evidence="2">Alpha/beta hydrolase fold-3 domain-containing protein</fullName>
    </recommendedName>
</protein>
<proteinExistence type="predicted"/>
<name>A0A383AG10_9ZZZZ</name>
<reference evidence="1" key="1">
    <citation type="submission" date="2018-05" db="EMBL/GenBank/DDBJ databases">
        <authorList>
            <person name="Lanie J.A."/>
            <person name="Ng W.-L."/>
            <person name="Kazmierczak K.M."/>
            <person name="Andrzejewski T.M."/>
            <person name="Davidsen T.M."/>
            <person name="Wayne K.J."/>
            <person name="Tettelin H."/>
            <person name="Glass J.I."/>
            <person name="Rusch D."/>
            <person name="Podicherti R."/>
            <person name="Tsui H.-C.T."/>
            <person name="Winkler M.E."/>
        </authorList>
    </citation>
    <scope>NUCLEOTIDE SEQUENCE</scope>
</reference>
<organism evidence="1">
    <name type="scientific">marine metagenome</name>
    <dbReference type="NCBI Taxonomy" id="408172"/>
    <lineage>
        <taxon>unclassified sequences</taxon>
        <taxon>metagenomes</taxon>
        <taxon>ecological metagenomes</taxon>
    </lineage>
</organism>
<accession>A0A383AG10</accession>
<sequence length="121" mass="14093">MVGLDKRWLAVHSIDVDRITGLIPLAGQMFTHFTIRKELGMSKTQVMVNDLAPISHIRNDAPLILFVTGDRTMEMFARWEENAYIYRMLLEVNHPDVRILELQGYRHAPTEAFYPLLLRKI</sequence>
<evidence type="ECO:0008006" key="2">
    <source>
        <dbReference type="Google" id="ProtNLM"/>
    </source>
</evidence>
<gene>
    <name evidence="1" type="ORF">METZ01_LOCUS459384</name>
</gene>
<dbReference type="AlphaFoldDB" id="A0A383AG10"/>